<organism evidence="1">
    <name type="scientific">Timema shepardi</name>
    <name type="common">Walking stick</name>
    <dbReference type="NCBI Taxonomy" id="629360"/>
    <lineage>
        <taxon>Eukaryota</taxon>
        <taxon>Metazoa</taxon>
        <taxon>Ecdysozoa</taxon>
        <taxon>Arthropoda</taxon>
        <taxon>Hexapoda</taxon>
        <taxon>Insecta</taxon>
        <taxon>Pterygota</taxon>
        <taxon>Neoptera</taxon>
        <taxon>Polyneoptera</taxon>
        <taxon>Phasmatodea</taxon>
        <taxon>Timematodea</taxon>
        <taxon>Timematoidea</taxon>
        <taxon>Timematidae</taxon>
        <taxon>Timema</taxon>
    </lineage>
</organism>
<dbReference type="AlphaFoldDB" id="A0A7R9G4Y1"/>
<evidence type="ECO:0000313" key="1">
    <source>
        <dbReference type="EMBL" id="CAD7267264.1"/>
    </source>
</evidence>
<protein>
    <submittedName>
        <fullName evidence="1">Uncharacterized protein</fullName>
    </submittedName>
</protein>
<accession>A0A7R9G4Y1</accession>
<reference evidence="1" key="1">
    <citation type="submission" date="2020-11" db="EMBL/GenBank/DDBJ databases">
        <authorList>
            <person name="Tran Van P."/>
        </authorList>
    </citation>
    <scope>NUCLEOTIDE SEQUENCE</scope>
</reference>
<dbReference type="EMBL" id="OC008764">
    <property type="protein sequence ID" value="CAD7267264.1"/>
    <property type="molecule type" value="Genomic_DNA"/>
</dbReference>
<gene>
    <name evidence="1" type="ORF">TSIB3V08_LOCUS11278</name>
</gene>
<proteinExistence type="predicted"/>
<name>A0A7R9G4Y1_TIMSH</name>
<sequence>MPGCCSQVGLRAMFKAGLVAETMWGRLLLPANARLLLSGWAEGSSKGLSGDSNKVGLVVAASKCQAADLRWGLGQWSRWGEWQ</sequence>